<feature type="transmembrane region" description="Helical" evidence="10">
    <location>
        <begin position="208"/>
        <end position="229"/>
    </location>
</feature>
<dbReference type="SMART" id="SM01381">
    <property type="entry name" value="7TM_GPCR_Srsx"/>
    <property type="match status" value="1"/>
</dbReference>
<evidence type="ECO:0000256" key="1">
    <source>
        <dbReference type="ARBA" id="ARBA00004651"/>
    </source>
</evidence>
<dbReference type="GO" id="GO:0004995">
    <property type="term" value="F:tachykinin receptor activity"/>
    <property type="evidence" value="ECO:0007669"/>
    <property type="project" value="InterPro"/>
</dbReference>
<dbReference type="SUPFAM" id="SSF81321">
    <property type="entry name" value="Family A G protein-coupled receptor-like"/>
    <property type="match status" value="1"/>
</dbReference>
<feature type="transmembrane region" description="Helical" evidence="10">
    <location>
        <begin position="68"/>
        <end position="93"/>
    </location>
</feature>
<keyword evidence="5 9" id="KW-0297">G-protein coupled receptor</keyword>
<reference evidence="12 13" key="1">
    <citation type="journal article" date="2017" name="Curr. Biol.">
        <title>Genome architecture and evolution of a unichromosomal asexual nematode.</title>
        <authorList>
            <person name="Fradin H."/>
            <person name="Zegar C."/>
            <person name="Gutwein M."/>
            <person name="Lucas J."/>
            <person name="Kovtun M."/>
            <person name="Corcoran D."/>
            <person name="Baugh L.R."/>
            <person name="Kiontke K."/>
            <person name="Gunsalus K."/>
            <person name="Fitch D.H."/>
            <person name="Piano F."/>
        </authorList>
    </citation>
    <scope>NUCLEOTIDE SEQUENCE [LARGE SCALE GENOMIC DNA]</scope>
    <source>
        <strain evidence="12">PF1309</strain>
    </source>
</reference>
<dbReference type="PRINTS" id="PR00237">
    <property type="entry name" value="GPCRRHODOPSN"/>
</dbReference>
<dbReference type="PANTHER" id="PTHR46925:SF2">
    <property type="entry name" value="G-PROTEIN COUPLED RECEPTOR TKR-1-RELATED"/>
    <property type="match status" value="1"/>
</dbReference>
<keyword evidence="4 10" id="KW-1133">Transmembrane helix</keyword>
<evidence type="ECO:0000256" key="3">
    <source>
        <dbReference type="ARBA" id="ARBA00022692"/>
    </source>
</evidence>
<feature type="transmembrane region" description="Helical" evidence="10">
    <location>
        <begin position="105"/>
        <end position="127"/>
    </location>
</feature>
<keyword evidence="2" id="KW-1003">Cell membrane</keyword>
<dbReference type="InterPro" id="IPR017452">
    <property type="entry name" value="GPCR_Rhodpsn_7TM"/>
</dbReference>
<evidence type="ECO:0000256" key="4">
    <source>
        <dbReference type="ARBA" id="ARBA00022989"/>
    </source>
</evidence>
<dbReference type="Proteomes" id="UP000218231">
    <property type="component" value="Unassembled WGS sequence"/>
</dbReference>
<protein>
    <recommendedName>
        <fullName evidence="11">G-protein coupled receptors family 1 profile domain-containing protein</fullName>
    </recommendedName>
</protein>
<keyword evidence="13" id="KW-1185">Reference proteome</keyword>
<comment type="similarity">
    <text evidence="9">Belongs to the G-protein coupled receptor 1 family.</text>
</comment>
<comment type="caution">
    <text evidence="12">The sequence shown here is derived from an EMBL/GenBank/DDBJ whole genome shotgun (WGS) entry which is preliminary data.</text>
</comment>
<evidence type="ECO:0000259" key="11">
    <source>
        <dbReference type="PROSITE" id="PS50262"/>
    </source>
</evidence>
<evidence type="ECO:0000256" key="5">
    <source>
        <dbReference type="ARBA" id="ARBA00023040"/>
    </source>
</evidence>
<keyword evidence="3 9" id="KW-0812">Transmembrane</keyword>
<gene>
    <name evidence="12" type="ORF">WR25_10935</name>
</gene>
<sequence length="363" mass="41888">MKKSKLCPLPSPSLLNATSTTNGFFDDLKIYLDLLESTPNCSCHDAYLPEISLNCESFPIQHAIPTQIFYATLFTSTIILSLIGNITVLWIVLRHRKMRTVTNYYLLNLAIADISISIFNTGFSWIYNFYYHWMFGSFYCKINHLMGVTPICGSIFTMLVMGLDRYYAIVHPLKKRPGRRVTVCAIATIWFLSIAFGIPALYNNTLVIIQYVLPLIVLSWAYYRVGIVLRKDQPVGDSHHKKSIKSKKKAAYMLGLVALIFMIVWLPYHTYYFVLSFYTPSSPSEHVTIHFIYINIYWLAMSSTVVNPIIYYYMNKRFRVGFSYAFRWLPCVRGSHRDYRSVLNASQNGRTSLLTFPAQNSVF</sequence>
<dbReference type="AlphaFoldDB" id="A0A2A2K878"/>
<keyword evidence="6 10" id="KW-0472">Membrane</keyword>
<accession>A0A2A2K878</accession>
<feature type="transmembrane region" description="Helical" evidence="10">
    <location>
        <begin position="250"/>
        <end position="268"/>
    </location>
</feature>
<feature type="transmembrane region" description="Helical" evidence="10">
    <location>
        <begin position="147"/>
        <end position="169"/>
    </location>
</feature>
<feature type="transmembrane region" description="Helical" evidence="10">
    <location>
        <begin position="181"/>
        <end position="202"/>
    </location>
</feature>
<name>A0A2A2K878_9BILA</name>
<evidence type="ECO:0000256" key="2">
    <source>
        <dbReference type="ARBA" id="ARBA00022475"/>
    </source>
</evidence>
<keyword evidence="7 9" id="KW-0675">Receptor</keyword>
<dbReference type="PROSITE" id="PS50262">
    <property type="entry name" value="G_PROTEIN_RECEP_F1_2"/>
    <property type="match status" value="1"/>
</dbReference>
<comment type="subcellular location">
    <subcellularLocation>
        <location evidence="1">Cell membrane</location>
        <topology evidence="1">Multi-pass membrane protein</topology>
    </subcellularLocation>
</comment>
<evidence type="ECO:0000313" key="13">
    <source>
        <dbReference type="Proteomes" id="UP000218231"/>
    </source>
</evidence>
<dbReference type="OrthoDB" id="5981855at2759"/>
<dbReference type="PANTHER" id="PTHR46925">
    <property type="entry name" value="G-PROTEIN COUPLED RECEPTOR TKR-1-RELATED"/>
    <property type="match status" value="1"/>
</dbReference>
<dbReference type="Pfam" id="PF00001">
    <property type="entry name" value="7tm_1"/>
    <property type="match status" value="1"/>
</dbReference>
<evidence type="ECO:0000313" key="12">
    <source>
        <dbReference type="EMBL" id="PAV69999.1"/>
    </source>
</evidence>
<feature type="transmembrane region" description="Helical" evidence="10">
    <location>
        <begin position="288"/>
        <end position="313"/>
    </location>
</feature>
<dbReference type="PROSITE" id="PS00237">
    <property type="entry name" value="G_PROTEIN_RECEP_F1_1"/>
    <property type="match status" value="1"/>
</dbReference>
<dbReference type="EMBL" id="LIAE01009380">
    <property type="protein sequence ID" value="PAV69999.1"/>
    <property type="molecule type" value="Genomic_DNA"/>
</dbReference>
<evidence type="ECO:0000256" key="8">
    <source>
        <dbReference type="ARBA" id="ARBA00023224"/>
    </source>
</evidence>
<keyword evidence="8 9" id="KW-0807">Transducer</keyword>
<dbReference type="InterPro" id="IPR000276">
    <property type="entry name" value="GPCR_Rhodpsn"/>
</dbReference>
<dbReference type="STRING" id="2018661.A0A2A2K878"/>
<evidence type="ECO:0000256" key="7">
    <source>
        <dbReference type="ARBA" id="ARBA00023170"/>
    </source>
</evidence>
<feature type="domain" description="G-protein coupled receptors family 1 profile" evidence="11">
    <location>
        <begin position="84"/>
        <end position="311"/>
    </location>
</feature>
<organism evidence="12 13">
    <name type="scientific">Diploscapter pachys</name>
    <dbReference type="NCBI Taxonomy" id="2018661"/>
    <lineage>
        <taxon>Eukaryota</taxon>
        <taxon>Metazoa</taxon>
        <taxon>Ecdysozoa</taxon>
        <taxon>Nematoda</taxon>
        <taxon>Chromadorea</taxon>
        <taxon>Rhabditida</taxon>
        <taxon>Rhabditina</taxon>
        <taxon>Rhabditomorpha</taxon>
        <taxon>Rhabditoidea</taxon>
        <taxon>Rhabditidae</taxon>
        <taxon>Diploscapter</taxon>
    </lineage>
</organism>
<dbReference type="InterPro" id="IPR001681">
    <property type="entry name" value="Neurokn_rcpt"/>
</dbReference>
<evidence type="ECO:0000256" key="6">
    <source>
        <dbReference type="ARBA" id="ARBA00023136"/>
    </source>
</evidence>
<dbReference type="Gene3D" id="1.20.1070.10">
    <property type="entry name" value="Rhodopsin 7-helix transmembrane proteins"/>
    <property type="match status" value="1"/>
</dbReference>
<dbReference type="GO" id="GO:0005886">
    <property type="term" value="C:plasma membrane"/>
    <property type="evidence" value="ECO:0007669"/>
    <property type="project" value="UniProtKB-SubCell"/>
</dbReference>
<evidence type="ECO:0000256" key="9">
    <source>
        <dbReference type="RuleBase" id="RU000688"/>
    </source>
</evidence>
<evidence type="ECO:0000256" key="10">
    <source>
        <dbReference type="SAM" id="Phobius"/>
    </source>
</evidence>
<proteinExistence type="inferred from homology"/>